<comment type="caution">
    <text evidence="1">The sequence shown here is derived from an EMBL/GenBank/DDBJ whole genome shotgun (WGS) entry which is preliminary data.</text>
</comment>
<name>A0ABT7PQ55_9BACT</name>
<dbReference type="RefSeq" id="WP_289166519.1">
    <property type="nucleotide sequence ID" value="NZ_JASZZN010000024.1"/>
</dbReference>
<protein>
    <submittedName>
        <fullName evidence="1">AsmA-like C-terminal region-containing protein</fullName>
    </submittedName>
</protein>
<gene>
    <name evidence="1" type="ORF">QTN89_24530</name>
</gene>
<dbReference type="PANTHER" id="PTHR30441">
    <property type="entry name" value="DUF748 DOMAIN-CONTAINING PROTEIN"/>
    <property type="match status" value="1"/>
</dbReference>
<proteinExistence type="predicted"/>
<organism evidence="1 2">
    <name type="scientific">Roseiconus lacunae</name>
    <dbReference type="NCBI Taxonomy" id="2605694"/>
    <lineage>
        <taxon>Bacteria</taxon>
        <taxon>Pseudomonadati</taxon>
        <taxon>Planctomycetota</taxon>
        <taxon>Planctomycetia</taxon>
        <taxon>Pirellulales</taxon>
        <taxon>Pirellulaceae</taxon>
        <taxon>Roseiconus</taxon>
    </lineage>
</organism>
<keyword evidence="2" id="KW-1185">Reference proteome</keyword>
<dbReference type="EMBL" id="JASZZN010000024">
    <property type="protein sequence ID" value="MDM4018642.1"/>
    <property type="molecule type" value="Genomic_DNA"/>
</dbReference>
<sequence>MLPSPPRPRPFRAAILLIAVWLSVVSLGPVSQVCAQPAAPQKPANQYRYWTTNWSFEDIEVGTLAGRLERLGIELPIDVDGIVTVNFEVGIPLNALRTGKAYRIEGTLTGRNVKADQLVLDSVRAEVKFDDGTLTLQKLDAKQGGGTIAGDAKFELLPRGDFSGHLQLSQFRTEAVFDLLAKFGGNWAEAWSIATVDGKVDVNGRTDDLKIPLNWNVAGEVSANEIRYGKELQVDLNVPEFRLKQRRVTIQNTSLRSSQTRPSGQPIFLANLSGSVDLADTPKVDLRLTADDLPLGMFSKTLEGKIDVDGRVQGTVSTEAITNDATDPLQIRAAIASPRLKIAGLDLGRLEHDLTLDRQRFRLAPRAPIEPDDTSLARIRSLSAQYAVSEERLQVNAFEAELFQGKLNGTASLALTSRGQHQFDVRWDDLSPEVTITLPLATKPTTLAATTSGRLNWRVEADQLDRPLAHRGAAIVRISQLTASGESLGRLIAEVSVDGDGIEAAVDGEILGGRLTVHSTTTPDPQASWADLLRYTVVDRFSLNDTSLEQASVLMGHQRGVYGGRLDVQSGIVDLNNLREPIEIQAALRSVRISGKELSPSLAVTLRVRDGVANIQSLRGVYAGGLLTGQGVWSFDAGMPGTGQRNISLRLTRAKGSQILLPVSAEAGQWLSGIVSGQVTVTGTGQGFINKLRVTGNVVADNATAFDLPVGDAHSSLVVTYDVPTSRWSAKFPNVKSSLAGGSVSGALRLASSASHRGTLDMDSRWKVAHVDFEQLLSTYVGTTTIGQGDVTGDLTLSGRRISGARQLRGQFRFRLGGTDASAVPGLSTAGVLLGASALVGTRFNEGIATGRIASGAIVLEEVALVSDRVAVKAEGRVGLLDTRMNVGVVLSTGNFQGQDLLVDLVGLSDLIFASPFGQINRLLSDRTFVFEINGTASSPIIRLLPGESLQANVRRFAVQELITITVADGLFSN</sequence>
<dbReference type="InterPro" id="IPR052894">
    <property type="entry name" value="AsmA-related"/>
</dbReference>
<dbReference type="PANTHER" id="PTHR30441:SF4">
    <property type="entry name" value="PROTEIN ASMA"/>
    <property type="match status" value="1"/>
</dbReference>
<dbReference type="Proteomes" id="UP001239462">
    <property type="component" value="Unassembled WGS sequence"/>
</dbReference>
<evidence type="ECO:0000313" key="1">
    <source>
        <dbReference type="EMBL" id="MDM4018642.1"/>
    </source>
</evidence>
<evidence type="ECO:0000313" key="2">
    <source>
        <dbReference type="Proteomes" id="UP001239462"/>
    </source>
</evidence>
<reference evidence="1 2" key="1">
    <citation type="submission" date="2023-06" db="EMBL/GenBank/DDBJ databases">
        <title>Roseiconus lacunae JC819 isolated from Gulf of Mannar region, Tamil Nadu.</title>
        <authorList>
            <person name="Pk S."/>
            <person name="Ch S."/>
            <person name="Ch V.R."/>
        </authorList>
    </citation>
    <scope>NUCLEOTIDE SEQUENCE [LARGE SCALE GENOMIC DNA]</scope>
    <source>
        <strain evidence="1 2">JC819</strain>
    </source>
</reference>
<accession>A0ABT7PQ55</accession>